<gene>
    <name evidence="1" type="ORF">PSTT_10588</name>
</gene>
<sequence length="279" mass="31509">TKNPIGTRRHLNFSLLIFLCDTTRHSSSDSAKYFRKSRSSAPVIIKPIKIQYSPCLFGLGAPVEWCKCITDFAYCLVPDLLASFPKMPSLYNYVFSCGSLKLKAIPRARLTCRIAVHFHLREGRKIFGMATTAHRERVLSELWPVRLGATDDASEIPLAAVVLPQQEHEGSSNRMNMVYGLDDTLLTNSWLGESARYELRYFGMLRDMDDTGHQAAREPPWYLVGDGDTLWTDERILRQELGTYDPTKSWLLGCSSEEISQIQQFGNRALGGAEIIIAR</sequence>
<reference evidence="1" key="1">
    <citation type="submission" date="2017-12" db="EMBL/GenBank/DDBJ databases">
        <title>Gene loss provides genomic basis for host adaptation in cereal stripe rust fungi.</title>
        <authorList>
            <person name="Xia C."/>
        </authorList>
    </citation>
    <scope>NUCLEOTIDE SEQUENCE [LARGE SCALE GENOMIC DNA]</scope>
    <source>
        <strain evidence="1">93-210</strain>
    </source>
</reference>
<evidence type="ECO:0000313" key="2">
    <source>
        <dbReference type="Proteomes" id="UP000239156"/>
    </source>
</evidence>
<dbReference type="AlphaFoldDB" id="A0A2S4V3V3"/>
<dbReference type="VEuPathDB" id="FungiDB:PSHT_08644"/>
<organism evidence="1 2">
    <name type="scientific">Puccinia striiformis</name>
    <dbReference type="NCBI Taxonomy" id="27350"/>
    <lineage>
        <taxon>Eukaryota</taxon>
        <taxon>Fungi</taxon>
        <taxon>Dikarya</taxon>
        <taxon>Basidiomycota</taxon>
        <taxon>Pucciniomycotina</taxon>
        <taxon>Pucciniomycetes</taxon>
        <taxon>Pucciniales</taxon>
        <taxon>Pucciniaceae</taxon>
        <taxon>Puccinia</taxon>
    </lineage>
</organism>
<dbReference type="Proteomes" id="UP000239156">
    <property type="component" value="Unassembled WGS sequence"/>
</dbReference>
<feature type="non-terminal residue" evidence="1">
    <location>
        <position position="279"/>
    </location>
</feature>
<protein>
    <submittedName>
        <fullName evidence="1">Uncharacterized protein</fullName>
    </submittedName>
</protein>
<dbReference type="VEuPathDB" id="FungiDB:PSTT_10588"/>
<proteinExistence type="predicted"/>
<comment type="caution">
    <text evidence="1">The sequence shown here is derived from an EMBL/GenBank/DDBJ whole genome shotgun (WGS) entry which is preliminary data.</text>
</comment>
<evidence type="ECO:0000313" key="1">
    <source>
        <dbReference type="EMBL" id="POW04177.1"/>
    </source>
</evidence>
<accession>A0A2S4V3V3</accession>
<feature type="non-terminal residue" evidence="1">
    <location>
        <position position="1"/>
    </location>
</feature>
<dbReference type="EMBL" id="PKSL01000115">
    <property type="protein sequence ID" value="POW04177.1"/>
    <property type="molecule type" value="Genomic_DNA"/>
</dbReference>
<name>A0A2S4V3V3_9BASI</name>
<keyword evidence="2" id="KW-1185">Reference proteome</keyword>